<evidence type="ECO:0000259" key="10">
    <source>
        <dbReference type="PROSITE" id="PS51918"/>
    </source>
</evidence>
<dbReference type="RefSeq" id="WP_106392660.1">
    <property type="nucleotide sequence ID" value="NZ_PVNK01000152.1"/>
</dbReference>
<dbReference type="PROSITE" id="PS51379">
    <property type="entry name" value="4FE4S_FER_2"/>
    <property type="match status" value="2"/>
</dbReference>
<dbReference type="InterPro" id="IPR034457">
    <property type="entry name" value="Organic_radical-activating"/>
</dbReference>
<evidence type="ECO:0000256" key="5">
    <source>
        <dbReference type="ARBA" id="ARBA00022723"/>
    </source>
</evidence>
<dbReference type="InterPro" id="IPR013785">
    <property type="entry name" value="Aldolase_TIM"/>
</dbReference>
<dbReference type="AlphaFoldDB" id="A0A2S9XXM3"/>
<evidence type="ECO:0000256" key="6">
    <source>
        <dbReference type="ARBA" id="ARBA00023002"/>
    </source>
</evidence>
<keyword evidence="7" id="KW-0408">Iron</keyword>
<dbReference type="Proteomes" id="UP000237968">
    <property type="component" value="Unassembled WGS sequence"/>
</dbReference>
<comment type="caution">
    <text evidence="11">The sequence shown here is derived from an EMBL/GenBank/DDBJ whole genome shotgun (WGS) entry which is preliminary data.</text>
</comment>
<organism evidence="11 12">
    <name type="scientific">Enhygromyxa salina</name>
    <dbReference type="NCBI Taxonomy" id="215803"/>
    <lineage>
        <taxon>Bacteria</taxon>
        <taxon>Pseudomonadati</taxon>
        <taxon>Myxococcota</taxon>
        <taxon>Polyangia</taxon>
        <taxon>Nannocystales</taxon>
        <taxon>Nannocystaceae</taxon>
        <taxon>Enhygromyxa</taxon>
    </lineage>
</organism>
<gene>
    <name evidence="11" type="primary">hpdA</name>
    <name evidence="11" type="ORF">ENSA5_33080</name>
</gene>
<dbReference type="OrthoDB" id="9782387at2"/>
<keyword evidence="4" id="KW-0949">S-adenosyl-L-methionine</keyword>
<dbReference type="PANTHER" id="PTHR30352:SF4">
    <property type="entry name" value="PYRUVATE FORMATE-LYASE 2-ACTIVATING ENZYME"/>
    <property type="match status" value="1"/>
</dbReference>
<sequence length="305" mass="33262">MSGADAAVVFDVQRFSIHDGPGIRTVVFFKGCALACRWCQNPESRRAQPELAYHADRCLPGCRLCVSVCPEGAILDRMNERVRWDACTHCGACVDTCPSDALVMVGEQWTVERLLDAVLADRHFYEASGGGVTLSGGEPVLASDFLSAFLPRAKQAGLHLTLETSGHYPFALLEPLLPELDLILFDVKAGGRERHLDLVGHDNHQVLANLERLLARDSGPELELRMPVVPGLNDGDASLDQLCATLRGLGVERLTLLPYNHLWEAKLARLDTKQTALGISPPAKDYYRALEQRFAARGVTGLAPG</sequence>
<dbReference type="PROSITE" id="PS00198">
    <property type="entry name" value="4FE4S_FER_1"/>
    <property type="match status" value="1"/>
</dbReference>
<comment type="cofactor">
    <cofactor evidence="1">
        <name>[4Fe-4S] cluster</name>
        <dbReference type="ChEBI" id="CHEBI:49883"/>
    </cofactor>
</comment>
<dbReference type="GO" id="GO:0016491">
    <property type="term" value="F:oxidoreductase activity"/>
    <property type="evidence" value="ECO:0007669"/>
    <property type="project" value="UniProtKB-KW"/>
</dbReference>
<evidence type="ECO:0000256" key="8">
    <source>
        <dbReference type="ARBA" id="ARBA00023014"/>
    </source>
</evidence>
<dbReference type="SFLD" id="SFLDG01118">
    <property type="entry name" value="activating_enzymes__group_2"/>
    <property type="match status" value="1"/>
</dbReference>
<dbReference type="InterPro" id="IPR017900">
    <property type="entry name" value="4Fe4S_Fe_S_CS"/>
</dbReference>
<evidence type="ECO:0000256" key="1">
    <source>
        <dbReference type="ARBA" id="ARBA00001966"/>
    </source>
</evidence>
<keyword evidence="6 11" id="KW-0560">Oxidoreductase</keyword>
<evidence type="ECO:0000256" key="3">
    <source>
        <dbReference type="ARBA" id="ARBA00022485"/>
    </source>
</evidence>
<protein>
    <submittedName>
        <fullName evidence="11">4-hydroxyphenylacetate decarboxylase activating enzyme</fullName>
        <ecNumber evidence="11">1.97.1.-</ecNumber>
    </submittedName>
</protein>
<dbReference type="SUPFAM" id="SSF102114">
    <property type="entry name" value="Radical SAM enzymes"/>
    <property type="match status" value="1"/>
</dbReference>
<feature type="domain" description="Radical SAM core" evidence="10">
    <location>
        <begin position="18"/>
        <end position="297"/>
    </location>
</feature>
<dbReference type="InterPro" id="IPR017896">
    <property type="entry name" value="4Fe4S_Fe-S-bd"/>
</dbReference>
<evidence type="ECO:0000259" key="9">
    <source>
        <dbReference type="PROSITE" id="PS51379"/>
    </source>
</evidence>
<keyword evidence="12" id="KW-1185">Reference proteome</keyword>
<reference evidence="11 12" key="1">
    <citation type="submission" date="2018-03" db="EMBL/GenBank/DDBJ databases">
        <title>Draft Genome Sequences of the Obligatory Marine Myxobacteria Enhygromyxa salina SWB005.</title>
        <authorList>
            <person name="Poehlein A."/>
            <person name="Moghaddam J.A."/>
            <person name="Harms H."/>
            <person name="Alanjari M."/>
            <person name="Koenig G.M."/>
            <person name="Daniel R."/>
            <person name="Schaeberle T.F."/>
        </authorList>
    </citation>
    <scope>NUCLEOTIDE SEQUENCE [LARGE SCALE GENOMIC DNA]</scope>
    <source>
        <strain evidence="11 12">SWB005</strain>
    </source>
</reference>
<proteinExistence type="inferred from homology"/>
<dbReference type="InterPro" id="IPR040074">
    <property type="entry name" value="BssD/PflA/YjjW"/>
</dbReference>
<dbReference type="GO" id="GO:0051539">
    <property type="term" value="F:4 iron, 4 sulfur cluster binding"/>
    <property type="evidence" value="ECO:0007669"/>
    <property type="project" value="UniProtKB-KW"/>
</dbReference>
<feature type="domain" description="4Fe-4S ferredoxin-type" evidence="9">
    <location>
        <begin position="78"/>
        <end position="107"/>
    </location>
</feature>
<dbReference type="PIRSF" id="PIRSF000371">
    <property type="entry name" value="PFL_act_enz"/>
    <property type="match status" value="1"/>
</dbReference>
<dbReference type="PROSITE" id="PS51918">
    <property type="entry name" value="RADICAL_SAM"/>
    <property type="match status" value="1"/>
</dbReference>
<evidence type="ECO:0000313" key="12">
    <source>
        <dbReference type="Proteomes" id="UP000237968"/>
    </source>
</evidence>
<dbReference type="Pfam" id="PF13353">
    <property type="entry name" value="Fer4_12"/>
    <property type="match status" value="1"/>
</dbReference>
<evidence type="ECO:0000256" key="2">
    <source>
        <dbReference type="ARBA" id="ARBA00009777"/>
    </source>
</evidence>
<dbReference type="SFLD" id="SFLDS00029">
    <property type="entry name" value="Radical_SAM"/>
    <property type="match status" value="1"/>
</dbReference>
<dbReference type="PROSITE" id="PS01087">
    <property type="entry name" value="RADICAL_ACTIVATING"/>
    <property type="match status" value="1"/>
</dbReference>
<dbReference type="SFLD" id="SFLDG01066">
    <property type="entry name" value="organic_radical-activating_enz"/>
    <property type="match status" value="1"/>
</dbReference>
<dbReference type="EC" id="1.97.1.-" evidence="11"/>
<dbReference type="InterPro" id="IPR001989">
    <property type="entry name" value="Radical_activat_CS"/>
</dbReference>
<dbReference type="Gene3D" id="3.20.20.70">
    <property type="entry name" value="Aldolase class I"/>
    <property type="match status" value="1"/>
</dbReference>
<keyword evidence="5" id="KW-0479">Metal-binding</keyword>
<evidence type="ECO:0000256" key="4">
    <source>
        <dbReference type="ARBA" id="ARBA00022691"/>
    </source>
</evidence>
<keyword evidence="8" id="KW-0411">Iron-sulfur</keyword>
<dbReference type="CDD" id="cd01335">
    <property type="entry name" value="Radical_SAM"/>
    <property type="match status" value="1"/>
</dbReference>
<dbReference type="NCBIfam" id="TIGR02494">
    <property type="entry name" value="PFLE_PFLC"/>
    <property type="match status" value="1"/>
</dbReference>
<name>A0A2S9XXM3_9BACT</name>
<accession>A0A2S9XXM3</accession>
<dbReference type="SUPFAM" id="SSF54862">
    <property type="entry name" value="4Fe-4S ferredoxins"/>
    <property type="match status" value="1"/>
</dbReference>
<dbReference type="InterPro" id="IPR007197">
    <property type="entry name" value="rSAM"/>
</dbReference>
<keyword evidence="3" id="KW-0004">4Fe-4S</keyword>
<dbReference type="InterPro" id="IPR058240">
    <property type="entry name" value="rSAM_sf"/>
</dbReference>
<evidence type="ECO:0000256" key="7">
    <source>
        <dbReference type="ARBA" id="ARBA00023004"/>
    </source>
</evidence>
<evidence type="ECO:0000313" key="11">
    <source>
        <dbReference type="EMBL" id="PRP97615.1"/>
    </source>
</evidence>
<dbReference type="InterPro" id="IPR012839">
    <property type="entry name" value="Organic_radical_activase"/>
</dbReference>
<comment type="similarity">
    <text evidence="2">Belongs to the organic radical-activating enzymes family.</text>
</comment>
<feature type="domain" description="4Fe-4S ferredoxin-type" evidence="9">
    <location>
        <begin position="49"/>
        <end position="74"/>
    </location>
</feature>
<dbReference type="GO" id="GO:0046872">
    <property type="term" value="F:metal ion binding"/>
    <property type="evidence" value="ECO:0007669"/>
    <property type="project" value="UniProtKB-KW"/>
</dbReference>
<dbReference type="PANTHER" id="PTHR30352">
    <property type="entry name" value="PYRUVATE FORMATE-LYASE-ACTIVATING ENZYME"/>
    <property type="match status" value="1"/>
</dbReference>
<dbReference type="EMBL" id="PVNK01000152">
    <property type="protein sequence ID" value="PRP97615.1"/>
    <property type="molecule type" value="Genomic_DNA"/>
</dbReference>